<proteinExistence type="inferred from homology"/>
<feature type="compositionally biased region" description="Acidic residues" evidence="2">
    <location>
        <begin position="25"/>
        <end position="35"/>
    </location>
</feature>
<dbReference type="InterPro" id="IPR007592">
    <property type="entry name" value="GEBP"/>
</dbReference>
<sequence length="293" mass="32753">MARSARRRRPPPPPPPPRVSSSEETASDESEEEEAVATPVVPNKGEESDSSDEGESEDEEEAEEDMVKSSATNSRAPPPKNLEGEEEDEPSESEKAPQLPPKKQAFQRIWSTEDEAFQRIWSTEDEVRILEALAAHREEHGALPQGDALAASLAGILDKPGCDRRGLQGKISTLKRRYKAIAKKGGELPSKGDDRLLFDLSKRIWGSQAANGATREFDEMCELYPHLAEEVKAWEEKYPGLFKRDFGRIDDNKARALDMKIKKQRLAEMNVEMRSSNLTRQVGKVFAELAKVN</sequence>
<dbReference type="GO" id="GO:0006355">
    <property type="term" value="P:regulation of DNA-templated transcription"/>
    <property type="evidence" value="ECO:0007669"/>
    <property type="project" value="InterPro"/>
</dbReference>
<dbReference type="Pfam" id="PF04504">
    <property type="entry name" value="GeBP-like_DBD"/>
    <property type="match status" value="1"/>
</dbReference>
<dbReference type="GO" id="GO:0005634">
    <property type="term" value="C:nucleus"/>
    <property type="evidence" value="ECO:0007669"/>
    <property type="project" value="TreeGrafter"/>
</dbReference>
<dbReference type="OMA" id="RCCISAE"/>
<dbReference type="Gramene" id="OB0164G10010.1">
    <property type="protein sequence ID" value="OB0164G10010.1"/>
    <property type="gene ID" value="OB0164G10010"/>
</dbReference>
<comment type="similarity">
    <text evidence="1">Belongs to the GeBP family.</text>
</comment>
<dbReference type="AlphaFoldDB" id="J3KVE7"/>
<dbReference type="InterPro" id="IPR053932">
    <property type="entry name" value="GeBP-like_DBD"/>
</dbReference>
<evidence type="ECO:0000256" key="1">
    <source>
        <dbReference type="ARBA" id="ARBA00010820"/>
    </source>
</evidence>
<dbReference type="OrthoDB" id="679858at2759"/>
<feature type="domain" description="Glabrous enhancer-binding protein-like DBD" evidence="3">
    <location>
        <begin position="117"/>
        <end position="206"/>
    </location>
</feature>
<keyword evidence="5" id="KW-1185">Reference proteome</keyword>
<protein>
    <recommendedName>
        <fullName evidence="3">Glabrous enhancer-binding protein-like DBD domain-containing protein</fullName>
    </recommendedName>
</protein>
<dbReference type="PANTHER" id="PTHR31662:SF13">
    <property type="entry name" value="OS09G0287600 PROTEIN"/>
    <property type="match status" value="1"/>
</dbReference>
<feature type="compositionally biased region" description="Basic residues" evidence="2">
    <location>
        <begin position="1"/>
        <end position="10"/>
    </location>
</feature>
<dbReference type="STRING" id="4533.J3KVE7"/>
<dbReference type="HOGENOM" id="CLU_076462_1_0_1"/>
<dbReference type="PANTHER" id="PTHR31662">
    <property type="entry name" value="BNAANNG10740D PROTEIN-RELATED"/>
    <property type="match status" value="1"/>
</dbReference>
<accession>J3KVE7</accession>
<dbReference type="Proteomes" id="UP000006038">
    <property type="component" value="Unassembled WGS sequence"/>
</dbReference>
<organism evidence="4">
    <name type="scientific">Oryza brachyantha</name>
    <name type="common">malo sina</name>
    <dbReference type="NCBI Taxonomy" id="4533"/>
    <lineage>
        <taxon>Eukaryota</taxon>
        <taxon>Viridiplantae</taxon>
        <taxon>Streptophyta</taxon>
        <taxon>Embryophyta</taxon>
        <taxon>Tracheophyta</taxon>
        <taxon>Spermatophyta</taxon>
        <taxon>Magnoliopsida</taxon>
        <taxon>Liliopsida</taxon>
        <taxon>Poales</taxon>
        <taxon>Poaceae</taxon>
        <taxon>BOP clade</taxon>
        <taxon>Oryzoideae</taxon>
        <taxon>Oryzeae</taxon>
        <taxon>Oryzinae</taxon>
        <taxon>Oryza</taxon>
    </lineage>
</organism>
<evidence type="ECO:0000313" key="4">
    <source>
        <dbReference type="EnsemblPlants" id="OB0164G10010.1"/>
    </source>
</evidence>
<name>J3KVE7_ORYBR</name>
<evidence type="ECO:0000256" key="2">
    <source>
        <dbReference type="SAM" id="MobiDB-lite"/>
    </source>
</evidence>
<evidence type="ECO:0000313" key="5">
    <source>
        <dbReference type="Proteomes" id="UP000006038"/>
    </source>
</evidence>
<reference evidence="4" key="1">
    <citation type="submission" date="2015-06" db="UniProtKB">
        <authorList>
            <consortium name="EnsemblPlants"/>
        </authorList>
    </citation>
    <scope>IDENTIFICATION</scope>
</reference>
<dbReference type="eggNOG" id="ENOG502R5TF">
    <property type="taxonomic scope" value="Eukaryota"/>
</dbReference>
<feature type="region of interest" description="Disordered" evidence="2">
    <location>
        <begin position="1"/>
        <end position="104"/>
    </location>
</feature>
<feature type="compositionally biased region" description="Acidic residues" evidence="2">
    <location>
        <begin position="48"/>
        <end position="64"/>
    </location>
</feature>
<evidence type="ECO:0000259" key="3">
    <source>
        <dbReference type="Pfam" id="PF04504"/>
    </source>
</evidence>
<dbReference type="EnsemblPlants" id="OB0164G10010.1">
    <property type="protein sequence ID" value="OB0164G10010.1"/>
    <property type="gene ID" value="OB0164G10010"/>
</dbReference>